<dbReference type="PANTHER" id="PTHR44591">
    <property type="entry name" value="STRESS RESPONSE REGULATOR PROTEIN 1"/>
    <property type="match status" value="1"/>
</dbReference>
<dbReference type="InterPro" id="IPR011006">
    <property type="entry name" value="CheY-like_superfamily"/>
</dbReference>
<keyword evidence="1 2" id="KW-0597">Phosphoprotein</keyword>
<feature type="domain" description="Response regulatory" evidence="3">
    <location>
        <begin position="3"/>
        <end position="117"/>
    </location>
</feature>
<organism evidence="4 5">
    <name type="scientific">Desulfacinum infernum DSM 9756</name>
    <dbReference type="NCBI Taxonomy" id="1121391"/>
    <lineage>
        <taxon>Bacteria</taxon>
        <taxon>Pseudomonadati</taxon>
        <taxon>Thermodesulfobacteriota</taxon>
        <taxon>Syntrophobacteria</taxon>
        <taxon>Syntrophobacterales</taxon>
        <taxon>Syntrophobacteraceae</taxon>
        <taxon>Desulfacinum</taxon>
    </lineage>
</organism>
<dbReference type="InterPro" id="IPR050595">
    <property type="entry name" value="Bact_response_regulator"/>
</dbReference>
<sequence>MALILVLDDEKDACRLMQRVLTALGHRVQVFSSSADARAWLEDHEPDLALLDIKLREDDGLSVLRLLRSRWPAAKVIMITGFPSAETAREATRLGIEDYLVKPVEIEELEYRVNKALGLVL</sequence>
<dbReference type="Gene3D" id="3.40.50.2300">
    <property type="match status" value="1"/>
</dbReference>
<dbReference type="OrthoDB" id="9808843at2"/>
<protein>
    <submittedName>
        <fullName evidence="4">Response regulator receiver domain-containing protein</fullName>
    </submittedName>
</protein>
<dbReference type="RefSeq" id="WP_073039572.1">
    <property type="nucleotide sequence ID" value="NZ_FQVB01000021.1"/>
</dbReference>
<dbReference type="PROSITE" id="PS50110">
    <property type="entry name" value="RESPONSE_REGULATORY"/>
    <property type="match status" value="1"/>
</dbReference>
<dbReference type="GO" id="GO:0000160">
    <property type="term" value="P:phosphorelay signal transduction system"/>
    <property type="evidence" value="ECO:0007669"/>
    <property type="project" value="InterPro"/>
</dbReference>
<keyword evidence="5" id="KW-1185">Reference proteome</keyword>
<dbReference type="InterPro" id="IPR001789">
    <property type="entry name" value="Sig_transdc_resp-reg_receiver"/>
</dbReference>
<evidence type="ECO:0000256" key="2">
    <source>
        <dbReference type="PROSITE-ProRule" id="PRU00169"/>
    </source>
</evidence>
<dbReference type="SMART" id="SM00448">
    <property type="entry name" value="REC"/>
    <property type="match status" value="1"/>
</dbReference>
<dbReference type="AlphaFoldDB" id="A0A1M5CV29"/>
<dbReference type="EMBL" id="FQVB01000021">
    <property type="protein sequence ID" value="SHF58608.1"/>
    <property type="molecule type" value="Genomic_DNA"/>
</dbReference>
<feature type="modified residue" description="4-aspartylphosphate" evidence="2">
    <location>
        <position position="52"/>
    </location>
</feature>
<proteinExistence type="predicted"/>
<dbReference type="Proteomes" id="UP000184076">
    <property type="component" value="Unassembled WGS sequence"/>
</dbReference>
<reference evidence="5" key="1">
    <citation type="submission" date="2016-11" db="EMBL/GenBank/DDBJ databases">
        <authorList>
            <person name="Varghese N."/>
            <person name="Submissions S."/>
        </authorList>
    </citation>
    <scope>NUCLEOTIDE SEQUENCE [LARGE SCALE GENOMIC DNA]</scope>
    <source>
        <strain evidence="5">DSM 9756</strain>
    </source>
</reference>
<dbReference type="Pfam" id="PF00072">
    <property type="entry name" value="Response_reg"/>
    <property type="match status" value="1"/>
</dbReference>
<evidence type="ECO:0000256" key="1">
    <source>
        <dbReference type="ARBA" id="ARBA00022553"/>
    </source>
</evidence>
<dbReference type="SUPFAM" id="SSF52172">
    <property type="entry name" value="CheY-like"/>
    <property type="match status" value="1"/>
</dbReference>
<dbReference type="PANTHER" id="PTHR44591:SF23">
    <property type="entry name" value="CHEY SUBFAMILY"/>
    <property type="match status" value="1"/>
</dbReference>
<name>A0A1M5CV29_9BACT</name>
<evidence type="ECO:0000313" key="5">
    <source>
        <dbReference type="Proteomes" id="UP000184076"/>
    </source>
</evidence>
<evidence type="ECO:0000259" key="3">
    <source>
        <dbReference type="PROSITE" id="PS50110"/>
    </source>
</evidence>
<accession>A0A1M5CV29</accession>
<evidence type="ECO:0000313" key="4">
    <source>
        <dbReference type="EMBL" id="SHF58608.1"/>
    </source>
</evidence>
<dbReference type="STRING" id="1121391.SAMN02745206_02291"/>
<gene>
    <name evidence="4" type="ORF">SAMN02745206_02291</name>
</gene>